<protein>
    <recommendedName>
        <fullName evidence="2">MoaD/ThiS family protein</fullName>
    </recommendedName>
</protein>
<dbReference type="AlphaFoldDB" id="A0A0F9NEC8"/>
<reference evidence="1" key="1">
    <citation type="journal article" date="2015" name="Nature">
        <title>Complex archaea that bridge the gap between prokaryotes and eukaryotes.</title>
        <authorList>
            <person name="Spang A."/>
            <person name="Saw J.H."/>
            <person name="Jorgensen S.L."/>
            <person name="Zaremba-Niedzwiedzka K."/>
            <person name="Martijn J."/>
            <person name="Lind A.E."/>
            <person name="van Eijk R."/>
            <person name="Schleper C."/>
            <person name="Guy L."/>
            <person name="Ettema T.J."/>
        </authorList>
    </citation>
    <scope>NUCLEOTIDE SEQUENCE</scope>
</reference>
<proteinExistence type="predicted"/>
<evidence type="ECO:0000313" key="1">
    <source>
        <dbReference type="EMBL" id="KKN10317.1"/>
    </source>
</evidence>
<organism evidence="1">
    <name type="scientific">marine sediment metagenome</name>
    <dbReference type="NCBI Taxonomy" id="412755"/>
    <lineage>
        <taxon>unclassified sequences</taxon>
        <taxon>metagenomes</taxon>
        <taxon>ecological metagenomes</taxon>
    </lineage>
</organism>
<dbReference type="CDD" id="cd17040">
    <property type="entry name" value="Ubl_MoaD_like"/>
    <property type="match status" value="1"/>
</dbReference>
<gene>
    <name evidence="1" type="ORF">LCGC14_1037830</name>
</gene>
<dbReference type="SUPFAM" id="SSF54285">
    <property type="entry name" value="MoaD/ThiS"/>
    <property type="match status" value="1"/>
</dbReference>
<dbReference type="Gene3D" id="3.10.20.30">
    <property type="match status" value="1"/>
</dbReference>
<sequence>MPKVKLHLLNIFQLKVNKKSIEYEGKNVGNILTHFINDYKDKLDDELLSKNGKKFNSNVLILLNGRNIKYLKNYKTSLNADDKLYLSFALAGG</sequence>
<dbReference type="InterPro" id="IPR016155">
    <property type="entry name" value="Mopterin_synth/thiamin_S_b"/>
</dbReference>
<evidence type="ECO:0008006" key="2">
    <source>
        <dbReference type="Google" id="ProtNLM"/>
    </source>
</evidence>
<name>A0A0F9NEC8_9ZZZZ</name>
<dbReference type="EMBL" id="LAZR01004255">
    <property type="protein sequence ID" value="KKN10317.1"/>
    <property type="molecule type" value="Genomic_DNA"/>
</dbReference>
<comment type="caution">
    <text evidence="1">The sequence shown here is derived from an EMBL/GenBank/DDBJ whole genome shotgun (WGS) entry which is preliminary data.</text>
</comment>
<accession>A0A0F9NEC8</accession>
<dbReference type="InterPro" id="IPR012675">
    <property type="entry name" value="Beta-grasp_dom_sf"/>
</dbReference>